<feature type="compositionally biased region" description="Low complexity" evidence="7">
    <location>
        <begin position="231"/>
        <end position="240"/>
    </location>
</feature>
<geneLocation type="plasmid" evidence="8">
    <name>unnamed</name>
</geneLocation>
<gene>
    <name evidence="8" type="ORF">C297_p00090</name>
</gene>
<dbReference type="SUPFAM" id="SSF52540">
    <property type="entry name" value="P-loop containing nucleoside triphosphate hydrolases"/>
    <property type="match status" value="1"/>
</dbReference>
<dbReference type="PANTHER" id="PTHR37937:SF1">
    <property type="entry name" value="CONJUGATIVE TRANSFER: DNA TRANSPORT"/>
    <property type="match status" value="1"/>
</dbReference>
<evidence type="ECO:0000256" key="7">
    <source>
        <dbReference type="SAM" id="MobiDB-lite"/>
    </source>
</evidence>
<sequence>MSGGKGKDLGDYIKQDLLGIEAEEEGLELEPRTDLPQTCIDKLAAFANQSDNTRSSILGTFTAPLDLWLNSYIDNATSGDDFDLAQVRREKMTIYFVITPPDLPASRVIINMFFSQLLSENLKTLPEQDKSLKYQCLLLMDEFTAGGAINVVQKGAAYIAGYNMRLLIINQNRSQLVENYTKDGADTLLGNIELMVMYAPANNPISDAEEYSKLLGYQTVKGISKSRQHGGHSSSQSQSESDQRRALMLPQELLQMPLSDEIIVLRGNKPIYCKKIIYHEDEAFQDRLLPPFENVPVWDISAFIANYQSEEIRQPENENTIEADTELDPVAFSEVMPTKPKQPSPLERKIAETKANKDFFRVYDASFSQIFAETDNCEEIQAKLDQEAEKQGIDIAKLKTIEAEMLAKESAELFKAEDIDDEAEAEIMAFENSFIQEPEINSILPDNAEDNQIISADDLSDIDDDETHLYEETY</sequence>
<keyword evidence="5" id="KW-1133">Transmembrane helix</keyword>
<evidence type="ECO:0000256" key="6">
    <source>
        <dbReference type="ARBA" id="ARBA00023136"/>
    </source>
</evidence>
<dbReference type="CDD" id="cd01127">
    <property type="entry name" value="TrwB_TraG_TraD_VirD4"/>
    <property type="match status" value="1"/>
</dbReference>
<evidence type="ECO:0000256" key="3">
    <source>
        <dbReference type="ARBA" id="ARBA00022475"/>
    </source>
</evidence>
<evidence type="ECO:0000256" key="2">
    <source>
        <dbReference type="ARBA" id="ARBA00008806"/>
    </source>
</evidence>
<dbReference type="InterPro" id="IPR051539">
    <property type="entry name" value="T4SS-coupling_protein"/>
</dbReference>
<comment type="similarity">
    <text evidence="2">Belongs to the VirD4/TraG family.</text>
</comment>
<dbReference type="InterPro" id="IPR003688">
    <property type="entry name" value="TraG/VirD4"/>
</dbReference>
<dbReference type="Pfam" id="PF02534">
    <property type="entry name" value="T4SS-DNA_transf"/>
    <property type="match status" value="1"/>
</dbReference>
<evidence type="ECO:0000256" key="1">
    <source>
        <dbReference type="ARBA" id="ARBA00004651"/>
    </source>
</evidence>
<dbReference type="EMBL" id="AMPT01000003">
    <property type="protein sequence ID" value="EQB59637.1"/>
    <property type="molecule type" value="Genomic_DNA"/>
</dbReference>
<reference evidence="8" key="1">
    <citation type="journal article" date="2013" name="Antimicrob. Agents Chemother.">
        <title>Characterization of TEM-1 beta-lactamase producing Kingella kingae clinical isolates.</title>
        <authorList>
            <person name="Banerjee A."/>
            <person name="Kaplan J.B."/>
            <person name="Soherwardy A."/>
            <person name="Nudell Y."/>
            <person name="Mackenzie G.A."/>
            <person name="Johnson S."/>
            <person name="Balashova N.V."/>
        </authorList>
    </citation>
    <scope>NUCLEOTIDE SEQUENCE</scope>
    <source>
        <strain evidence="8">KKC2005004457</strain>
        <plasmid evidence="8">unnamed</plasmid>
    </source>
</reference>
<dbReference type="PANTHER" id="PTHR37937">
    <property type="entry name" value="CONJUGATIVE TRANSFER: DNA TRANSPORT"/>
    <property type="match status" value="1"/>
</dbReference>
<keyword evidence="4" id="KW-0812">Transmembrane</keyword>
<feature type="region of interest" description="Disordered" evidence="7">
    <location>
        <begin position="225"/>
        <end position="244"/>
    </location>
</feature>
<name>T0KVV0_KINKI</name>
<keyword evidence="6" id="KW-0472">Membrane</keyword>
<keyword evidence="8" id="KW-0614">Plasmid</keyword>
<evidence type="ECO:0000256" key="4">
    <source>
        <dbReference type="ARBA" id="ARBA00022692"/>
    </source>
</evidence>
<proteinExistence type="inferred from homology"/>
<comment type="caution">
    <text evidence="8">The sequence shown here is derived from an EMBL/GenBank/DDBJ whole genome shotgun (WGS) entry which is preliminary data.</text>
</comment>
<dbReference type="Gene3D" id="3.40.50.300">
    <property type="entry name" value="P-loop containing nucleotide triphosphate hydrolases"/>
    <property type="match status" value="1"/>
</dbReference>
<dbReference type="AlphaFoldDB" id="T0KVV0"/>
<evidence type="ECO:0000256" key="5">
    <source>
        <dbReference type="ARBA" id="ARBA00022989"/>
    </source>
</evidence>
<protein>
    <submittedName>
        <fullName evidence="8">Type IV secretion system protein VirD4</fullName>
    </submittedName>
</protein>
<comment type="subcellular location">
    <subcellularLocation>
        <location evidence="1">Cell membrane</location>
        <topology evidence="1">Multi-pass membrane protein</topology>
    </subcellularLocation>
</comment>
<keyword evidence="3" id="KW-1003">Cell membrane</keyword>
<evidence type="ECO:0000313" key="8">
    <source>
        <dbReference type="EMBL" id="EQB59637.1"/>
    </source>
</evidence>
<dbReference type="GO" id="GO:0005886">
    <property type="term" value="C:plasma membrane"/>
    <property type="evidence" value="ECO:0007669"/>
    <property type="project" value="UniProtKB-SubCell"/>
</dbReference>
<organism evidence="8">
    <name type="scientific">Kingella kingae KKC2005004457</name>
    <dbReference type="NCBI Taxonomy" id="1229911"/>
    <lineage>
        <taxon>Bacteria</taxon>
        <taxon>Pseudomonadati</taxon>
        <taxon>Pseudomonadota</taxon>
        <taxon>Betaproteobacteria</taxon>
        <taxon>Neisseriales</taxon>
        <taxon>Neisseriaceae</taxon>
        <taxon>Kingella</taxon>
    </lineage>
</organism>
<dbReference type="InterPro" id="IPR027417">
    <property type="entry name" value="P-loop_NTPase"/>
</dbReference>
<accession>T0KVV0</accession>